<accession>A0ABU6PWS0</accession>
<dbReference type="PANTHER" id="PTHR46825:SF11">
    <property type="entry name" value="PENICILLIN-BINDING PROTEIN 4"/>
    <property type="match status" value="1"/>
</dbReference>
<reference evidence="4 5" key="1">
    <citation type="submission" date="2023-03" db="EMBL/GenBank/DDBJ databases">
        <title>Bacillus Genome Sequencing.</title>
        <authorList>
            <person name="Dunlap C."/>
        </authorList>
    </citation>
    <scope>NUCLEOTIDE SEQUENCE [LARGE SCALE GENOMIC DNA]</scope>
    <source>
        <strain evidence="4 5">NRS-52</strain>
    </source>
</reference>
<dbReference type="EMBL" id="JARTLD010000038">
    <property type="protein sequence ID" value="MED5018807.1"/>
    <property type="molecule type" value="Genomic_DNA"/>
</dbReference>
<evidence type="ECO:0000259" key="3">
    <source>
        <dbReference type="Pfam" id="PF00144"/>
    </source>
</evidence>
<keyword evidence="4" id="KW-0378">Hydrolase</keyword>
<dbReference type="Pfam" id="PF00144">
    <property type="entry name" value="Beta-lactamase"/>
    <property type="match status" value="1"/>
</dbReference>
<dbReference type="InterPro" id="IPR012338">
    <property type="entry name" value="Beta-lactam/transpept-like"/>
</dbReference>
<comment type="subcellular location">
    <subcellularLocation>
        <location evidence="1">Membrane</location>
    </subcellularLocation>
</comment>
<dbReference type="EC" id="3.1.1.103" evidence="4"/>
<keyword evidence="2" id="KW-0472">Membrane</keyword>
<feature type="domain" description="Beta-lactamase-related" evidence="3">
    <location>
        <begin position="21"/>
        <end position="122"/>
    </location>
</feature>
<dbReference type="SUPFAM" id="SSF56601">
    <property type="entry name" value="beta-lactamase/transpeptidase-like"/>
    <property type="match status" value="1"/>
</dbReference>
<protein>
    <submittedName>
        <fullName evidence="4">Serine hydrolase</fullName>
        <ecNumber evidence="4">3.1.1.103</ecNumber>
    </submittedName>
</protein>
<gene>
    <name evidence="4" type="ORF">P9847_15970</name>
</gene>
<evidence type="ECO:0000313" key="4">
    <source>
        <dbReference type="EMBL" id="MED5018807.1"/>
    </source>
</evidence>
<proteinExistence type="predicted"/>
<sequence>MDLGRNLENYLNNYKLSWPLGGTILAARDGDILFKKAYGYASIEHQVPNTVESKYRIWSLTKSFTAMAVMILYEQGLLRFDDSISMYLPEVEHLNPITVYQLLNHTSGLTNYTSLPEYNRRLNKLRLSPHFSHHAE</sequence>
<evidence type="ECO:0000313" key="5">
    <source>
        <dbReference type="Proteomes" id="UP001343257"/>
    </source>
</evidence>
<keyword evidence="5" id="KW-1185">Reference proteome</keyword>
<organism evidence="4 5">
    <name type="scientific">Paenibacillus chibensis</name>
    <dbReference type="NCBI Taxonomy" id="59846"/>
    <lineage>
        <taxon>Bacteria</taxon>
        <taxon>Bacillati</taxon>
        <taxon>Bacillota</taxon>
        <taxon>Bacilli</taxon>
        <taxon>Bacillales</taxon>
        <taxon>Paenibacillaceae</taxon>
        <taxon>Paenibacillus</taxon>
    </lineage>
</organism>
<dbReference type="Gene3D" id="3.40.710.10">
    <property type="entry name" value="DD-peptidase/beta-lactamase superfamily"/>
    <property type="match status" value="1"/>
</dbReference>
<evidence type="ECO:0000256" key="2">
    <source>
        <dbReference type="ARBA" id="ARBA00023136"/>
    </source>
</evidence>
<dbReference type="GO" id="GO:0016787">
    <property type="term" value="F:hydrolase activity"/>
    <property type="evidence" value="ECO:0007669"/>
    <property type="project" value="UniProtKB-KW"/>
</dbReference>
<dbReference type="Proteomes" id="UP001343257">
    <property type="component" value="Unassembled WGS sequence"/>
</dbReference>
<dbReference type="PANTHER" id="PTHR46825">
    <property type="entry name" value="D-ALANYL-D-ALANINE-CARBOXYPEPTIDASE/ENDOPEPTIDASE AMPH"/>
    <property type="match status" value="1"/>
</dbReference>
<dbReference type="InterPro" id="IPR001466">
    <property type="entry name" value="Beta-lactam-related"/>
</dbReference>
<dbReference type="InterPro" id="IPR050491">
    <property type="entry name" value="AmpC-like"/>
</dbReference>
<dbReference type="RefSeq" id="WP_328279374.1">
    <property type="nucleotide sequence ID" value="NZ_JARTLD010000038.1"/>
</dbReference>
<name>A0ABU6PWS0_9BACL</name>
<comment type="caution">
    <text evidence="4">The sequence shown here is derived from an EMBL/GenBank/DDBJ whole genome shotgun (WGS) entry which is preliminary data.</text>
</comment>
<evidence type="ECO:0000256" key="1">
    <source>
        <dbReference type="ARBA" id="ARBA00004370"/>
    </source>
</evidence>